<evidence type="ECO:0000256" key="1">
    <source>
        <dbReference type="SAM" id="MobiDB-lite"/>
    </source>
</evidence>
<dbReference type="Proteomes" id="UP001383192">
    <property type="component" value="Unassembled WGS sequence"/>
</dbReference>
<evidence type="ECO:0008006" key="4">
    <source>
        <dbReference type="Google" id="ProtNLM"/>
    </source>
</evidence>
<dbReference type="PANTHER" id="PTHR38926">
    <property type="entry name" value="F-BOX DOMAIN CONTAINING PROTEIN, EXPRESSED"/>
    <property type="match status" value="1"/>
</dbReference>
<dbReference type="SUPFAM" id="SSF52047">
    <property type="entry name" value="RNI-like"/>
    <property type="match status" value="1"/>
</dbReference>
<reference evidence="2 3" key="1">
    <citation type="submission" date="2024-01" db="EMBL/GenBank/DDBJ databases">
        <title>A draft genome for a cacao thread blight-causing isolate of Paramarasmius palmivorus.</title>
        <authorList>
            <person name="Baruah I.K."/>
            <person name="Bukari Y."/>
            <person name="Amoako-Attah I."/>
            <person name="Meinhardt L.W."/>
            <person name="Bailey B.A."/>
            <person name="Cohen S.P."/>
        </authorList>
    </citation>
    <scope>NUCLEOTIDE SEQUENCE [LARGE SCALE GENOMIC DNA]</scope>
    <source>
        <strain evidence="2 3">GH-12</strain>
    </source>
</reference>
<accession>A0AAW0E2L1</accession>
<feature type="compositionally biased region" description="Basic and acidic residues" evidence="1">
    <location>
        <begin position="1053"/>
        <end position="1062"/>
    </location>
</feature>
<proteinExistence type="predicted"/>
<comment type="caution">
    <text evidence="2">The sequence shown here is derived from an EMBL/GenBank/DDBJ whole genome shotgun (WGS) entry which is preliminary data.</text>
</comment>
<feature type="region of interest" description="Disordered" evidence="1">
    <location>
        <begin position="1053"/>
        <end position="1076"/>
    </location>
</feature>
<dbReference type="Gene3D" id="3.80.10.10">
    <property type="entry name" value="Ribonuclease Inhibitor"/>
    <property type="match status" value="2"/>
</dbReference>
<keyword evidence="3" id="KW-1185">Reference proteome</keyword>
<name>A0AAW0E2L1_9AGAR</name>
<gene>
    <name evidence="2" type="ORF">VNI00_002057</name>
</gene>
<organism evidence="2 3">
    <name type="scientific">Paramarasmius palmivorus</name>
    <dbReference type="NCBI Taxonomy" id="297713"/>
    <lineage>
        <taxon>Eukaryota</taxon>
        <taxon>Fungi</taxon>
        <taxon>Dikarya</taxon>
        <taxon>Basidiomycota</taxon>
        <taxon>Agaricomycotina</taxon>
        <taxon>Agaricomycetes</taxon>
        <taxon>Agaricomycetidae</taxon>
        <taxon>Agaricales</taxon>
        <taxon>Marasmiineae</taxon>
        <taxon>Marasmiaceae</taxon>
        <taxon>Paramarasmius</taxon>
    </lineage>
</organism>
<dbReference type="PANTHER" id="PTHR38926:SF72">
    <property type="entry name" value="IM:7136021-RELATED"/>
    <property type="match status" value="1"/>
</dbReference>
<dbReference type="EMBL" id="JAYKXP010000005">
    <property type="protein sequence ID" value="KAK7058423.1"/>
    <property type="molecule type" value="Genomic_DNA"/>
</dbReference>
<dbReference type="AlphaFoldDB" id="A0AAW0E2L1"/>
<protein>
    <recommendedName>
        <fullName evidence="4">F-box domain-containing protein</fullName>
    </recommendedName>
</protein>
<dbReference type="InterPro" id="IPR032675">
    <property type="entry name" value="LRR_dom_sf"/>
</dbReference>
<evidence type="ECO:0000313" key="2">
    <source>
        <dbReference type="EMBL" id="KAK7058423.1"/>
    </source>
</evidence>
<sequence length="1076" mass="122118">MNTRSNRSGANKGRVLEVDTSQPPISSSIPRAHQTCKLVSFSSELLAGIFQHVVVSDISGHTLSKSAAPWVLAQICRRAREVAVTTPFLWNHIRIDTAHNSSPKESAKMLQTYLDRSQPLNISCLLDFGWDKEKEKKGHGLKLQNQLALLLVSHSTRWYDMDITMVDNGSRVYAKLASIKNKLPHLRSFSLRCHGTGTSALDVKAVFQSAPNLTEARFKLDNDWFEYDTWEYGSDDSGVTVHLDVPQPILALPWSQLKELTCEPYELRDLLTAAPSLCNLEYLHVLTEDVMLLDESMPPTGKHSTLPKLRSLYIDGVGPVTALLLDQLIAPALEDLWIQGEMFPREKGPFTLRALAGLQERSRPGIRRLGVPVWLFANTGLQVDILRSLDRVEVMQFKHAEFDYRPTFQILQAGLCPSLKVLQFIFDRSTSCDQDFLQRLTNLVRSRKLERVSLHCVDDKGTKEEIYFDRQDAENFKDLLKEGGIDYCGNFVGRLWISSEEEYYPQFMQEAEERHKARFRLTRSTRSTRSSRKRAKHAQDPEVAEPTTPYIHQSSKLVNLSPELLEIIFLECFRADTHGHAFSKNAAPWIVTQVCRRWRQVALATPCLWSIIRIDTRHLLAPKEPLKMLQAYLDRSQPMHISCLLDLGWDKAKEGKGHGRKLNNQIVKLLIAHSKRWYDMEITMMLSGSRLWAEFQALQSMPELRLLSLRGDMIEVYCKTEKRKDIAGMFSRAPQLKEARINTDIPLFHRNRFGGSVEAGTPLLVLPWAQLRELTLPGCAPQDLLRLLPSLINLEFLDANLNFNEDKIGHAKTVTHPKLRCLSITASSNSYTRTFMSRFAAPALVDLRLCRPTHHTAKMVRNMEAGDRRVKQPVHLSTIIADYIVPTVRVVDTDMATFSISNFPEVLQNLHSVEQVRLRRAGAKDIHTLHNLHKGMFPDLKHLRLIFENSRSCDEELLQGLVDMVKIRSADVKRLSFCVTRRGISVEGPISLSKGCLGLFQQLIALAGQGDLDLCGSLVDGKWVSTDRDDHWAVVRKERRVIRFGNTSSLEANHTKDWKAEPEGSAIKVSDSSDSD</sequence>
<feature type="region of interest" description="Disordered" evidence="1">
    <location>
        <begin position="522"/>
        <end position="547"/>
    </location>
</feature>
<feature type="region of interest" description="Disordered" evidence="1">
    <location>
        <begin position="1"/>
        <end position="27"/>
    </location>
</feature>
<evidence type="ECO:0000313" key="3">
    <source>
        <dbReference type="Proteomes" id="UP001383192"/>
    </source>
</evidence>